<dbReference type="SUPFAM" id="SSF47473">
    <property type="entry name" value="EF-hand"/>
    <property type="match status" value="1"/>
</dbReference>
<protein>
    <recommendedName>
        <fullName evidence="4">EF-hand domain-containing protein</fullName>
    </recommendedName>
</protein>
<gene>
    <name evidence="5" type="ORF">JKP88DRAFT_351430</name>
</gene>
<name>A0A835YKI0_9STRA</name>
<evidence type="ECO:0000256" key="2">
    <source>
        <dbReference type="ARBA" id="ARBA00022837"/>
    </source>
</evidence>
<dbReference type="PROSITE" id="PS50222">
    <property type="entry name" value="EF_HAND_2"/>
    <property type="match status" value="1"/>
</dbReference>
<evidence type="ECO:0000256" key="3">
    <source>
        <dbReference type="SAM" id="MobiDB-lite"/>
    </source>
</evidence>
<organism evidence="5 6">
    <name type="scientific">Tribonema minus</name>
    <dbReference type="NCBI Taxonomy" id="303371"/>
    <lineage>
        <taxon>Eukaryota</taxon>
        <taxon>Sar</taxon>
        <taxon>Stramenopiles</taxon>
        <taxon>Ochrophyta</taxon>
        <taxon>PX clade</taxon>
        <taxon>Xanthophyceae</taxon>
        <taxon>Tribonematales</taxon>
        <taxon>Tribonemataceae</taxon>
        <taxon>Tribonema</taxon>
    </lineage>
</organism>
<evidence type="ECO:0000313" key="6">
    <source>
        <dbReference type="Proteomes" id="UP000664859"/>
    </source>
</evidence>
<dbReference type="PROSITE" id="PS00018">
    <property type="entry name" value="EF_HAND_1"/>
    <property type="match status" value="1"/>
</dbReference>
<dbReference type="SMART" id="SM00707">
    <property type="entry name" value="RPEL"/>
    <property type="match status" value="13"/>
</dbReference>
<dbReference type="InterPro" id="IPR018247">
    <property type="entry name" value="EF_Hand_1_Ca_BS"/>
</dbReference>
<evidence type="ECO:0000313" key="5">
    <source>
        <dbReference type="EMBL" id="KAG5175507.1"/>
    </source>
</evidence>
<sequence length="1895" mass="201837">MGNRASAPSGDSKPGSQESAQGVGGGATAATTETQKDNLATAGSELDELRKAFGSIAGASGALDFDALLKVDEVASQLAAGDLCTEDVEAMWLEAVSCPGATSLEPGAEMGPSSWGVRTPLNFRGFLELIRVCEEKTASLGAQPGEVAATYERPVQLVAGAAATQRARWQIAMARQHLAGLMRATLVLHGRGGVASAGGGEADGAAAKALHLEALRAAVERGLARRGSLSRGELLQRAGGSGGGRDDASSAAGERGLMRRGSLLRGELLQRAGGGRGRDDASVSAQARSLGQQLTRASLHRALKSARSRGELVAQGVLLEQTPTGRALELNIKKDMLKHGLEARPAPEDLKLNIKKDMLKHGRQARPAPEDLKAAVIPKQASPQSAAAEMALLQARLPNSAIAAAILKQASPQFAAAEMALLQARLSHALAARPDADALSAAHVLLPEDAAGRARMEHQIAGAQVARGLAQRPGVDELKRPNVDGLKDAGVYQDGSAAAKQLEAQMLRDALKHRLEDPQRPTAEALEGQGVRLPEHQGFEHLRAGVQSVAAVEALEGQGVRLPEHQGFKHLRVGVQVKHGLEGRASLGDVKALGIYLEPEEAQAAAAERKRAAAALQQGCWRAPASRSCRRRALPYAAAVERERAAAALQQGLSASASIAQLQADHTLSPRAAAAAERERAAAALQQGLSARAGVAELQAQGIYVTPLDAMRAQLEHSMTCDALSHALAPGGRRPSVESLKAAGIMREGGAAQVALEKAMVADQVAAGLRSRPTPAEAADRGLITADGAPVLDDAEQQKHEAMKRRQDLMAAQVGEQLAKREPLENLSNKGIYMTATPQARGVERAFVTHKLAGALAHRPDQEQLENKGVLMGLESPAQVREQHREARNALEGALATRPSYAELEEQGYLEVDQLELEEQGYLEVDQLEAWFNEMAEQQQNGSAAAAAPTVPCSAVEACEQVQAMVTAGTTTKEAIAATLQEVDAAGAGRLTFAQFLTFVDAIDVKAEGDVGAEEDGSSGGSSGDGDEASKQQRLANKRARALAAAQAPSLTERLVAHLRARPARDAPDIQRIAHGFRSGAADSLRAALVGQHLAHLLSRREDLDALRRRGVATEQTAAARELEYRLNQRLLDRRLRRRPSADELVRWGVMPQEGQDSVQQRAAAAGVALAQSMADRPACADLEARGILQTEAAQRGGAATEAAQRGGAAEGLDAEELAARQDALAHQLAARASVRDLKQQGIYLGIYLDETAAVARQLEQQLLRAALKHKLEDPLRPSAADLEAAHILVEAGPAGLSKREMEVMVAARQRVDLRLKWWLKSEFVLGATHMLVAAGLDECELEVMVAARQVKRGLLNRPDLEDLRAQGIYLDTTATQAAHERLLKGALIARGLSKHFNREELEQLKQKGIYKEQGGSRLRAEHSIIAAQLSRLMRARPDVEALQEEHPHILPDIEALQKEHPRILEANELALAFQDRLSSPDAQTLSFEALRDWPALREALKEADLMHPEALKEADLMGSFDSCVTRLLAPRSRTLARATRKCYREGSFDACDAPVRACAPQAYFDVCDADADGAITFSEFLRFVELCDINPEAHIEADDDALAAAFQRLSTAAEGGEGGGGSRVSLAVACEYKRLSVAVDGGGERVSLAAACEHKLVQRWAASAALDRKALTELFGNAAGADAASPVQDQAGFVAFCRACQTAAAEAHAYRVQRMRSAASAEGEAARDTLRQTLVKKLQARPDYRELCERHIVLGAAPAAALLERNLIANSIKQQLLARPALDELVRQGILLPSDTAAQHADAAAQLEQRLSMRKDDALWRARPAELGAGHRHAVSEQLSGALSKRASMQELENQGIYLPADATGVAYTLMIDAIIDVQKSFSVSAAALIRHQS</sequence>
<accession>A0A835YKI0</accession>
<feature type="region of interest" description="Disordered" evidence="3">
    <location>
        <begin position="234"/>
        <end position="256"/>
    </location>
</feature>
<feature type="region of interest" description="Disordered" evidence="3">
    <location>
        <begin position="1011"/>
        <end position="1038"/>
    </location>
</feature>
<reference evidence="5" key="1">
    <citation type="submission" date="2021-02" db="EMBL/GenBank/DDBJ databases">
        <title>First Annotated Genome of the Yellow-green Alga Tribonema minus.</title>
        <authorList>
            <person name="Mahan K.M."/>
        </authorList>
    </citation>
    <scope>NUCLEOTIDE SEQUENCE</scope>
    <source>
        <strain evidence="5">UTEX B ZZ1240</strain>
    </source>
</reference>
<evidence type="ECO:0000256" key="1">
    <source>
        <dbReference type="ARBA" id="ARBA00022737"/>
    </source>
</evidence>
<feature type="region of interest" description="Disordered" evidence="3">
    <location>
        <begin position="1"/>
        <end position="38"/>
    </location>
</feature>
<dbReference type="Proteomes" id="UP000664859">
    <property type="component" value="Unassembled WGS sequence"/>
</dbReference>
<dbReference type="InterPro" id="IPR004018">
    <property type="entry name" value="RPEL_repeat"/>
</dbReference>
<dbReference type="InterPro" id="IPR002048">
    <property type="entry name" value="EF_hand_dom"/>
</dbReference>
<keyword evidence="2" id="KW-0106">Calcium</keyword>
<proteinExistence type="predicted"/>
<keyword evidence="6" id="KW-1185">Reference proteome</keyword>
<dbReference type="EMBL" id="JAFCMP010000548">
    <property type="protein sequence ID" value="KAG5175507.1"/>
    <property type="molecule type" value="Genomic_DNA"/>
</dbReference>
<feature type="domain" description="EF-hand" evidence="4">
    <location>
        <begin position="1562"/>
        <end position="1591"/>
    </location>
</feature>
<comment type="caution">
    <text evidence="5">The sequence shown here is derived from an EMBL/GenBank/DDBJ whole genome shotgun (WGS) entry which is preliminary data.</text>
</comment>
<keyword evidence="1" id="KW-0677">Repeat</keyword>
<dbReference type="OrthoDB" id="197676at2759"/>
<dbReference type="InterPro" id="IPR011992">
    <property type="entry name" value="EF-hand-dom_pair"/>
</dbReference>
<evidence type="ECO:0000259" key="4">
    <source>
        <dbReference type="PROSITE" id="PS50222"/>
    </source>
</evidence>
<dbReference type="Gene3D" id="6.10.140.1750">
    <property type="match status" value="1"/>
</dbReference>
<dbReference type="GO" id="GO:0005509">
    <property type="term" value="F:calcium ion binding"/>
    <property type="evidence" value="ECO:0007669"/>
    <property type="project" value="InterPro"/>
</dbReference>